<sequence length="89" mass="9902">MFSGTEFLLFLCLVSFDINTFLSFYASSKCSLSFLAPLEAILFDIDGTICDSDPLHYYAFRDMLQEVGFNGGVPSPRNSLLRLLVASTM</sequence>
<evidence type="ECO:0000256" key="2">
    <source>
        <dbReference type="ARBA" id="ARBA00022723"/>
    </source>
</evidence>
<reference evidence="6 7" key="1">
    <citation type="journal article" date="2018" name="PLoS Genet.">
        <title>Population sequencing reveals clonal diversity and ancestral inbreeding in the grapevine cultivar Chardonnay.</title>
        <authorList>
            <person name="Roach M.J."/>
            <person name="Johnson D.L."/>
            <person name="Bohlmann J."/>
            <person name="van Vuuren H.J."/>
            <person name="Jones S.J."/>
            <person name="Pretorius I.S."/>
            <person name="Schmidt S.A."/>
            <person name="Borneman A.R."/>
        </authorList>
    </citation>
    <scope>NUCLEOTIDE SEQUENCE [LARGE SCALE GENOMIC DNA]</scope>
    <source>
        <strain evidence="7">cv. Chardonnay</strain>
        <tissue evidence="6">Leaf</tissue>
    </source>
</reference>
<evidence type="ECO:0000256" key="5">
    <source>
        <dbReference type="SAM" id="SignalP"/>
    </source>
</evidence>
<dbReference type="Proteomes" id="UP000288805">
    <property type="component" value="Unassembled WGS sequence"/>
</dbReference>
<feature type="chain" id="PRO_5019470974" evidence="5">
    <location>
        <begin position="24"/>
        <end position="89"/>
    </location>
</feature>
<evidence type="ECO:0000313" key="6">
    <source>
        <dbReference type="EMBL" id="RVX02310.1"/>
    </source>
</evidence>
<keyword evidence="6" id="KW-0378">Hydrolase</keyword>
<comment type="cofactor">
    <cofactor evidence="1">
        <name>Mg(2+)</name>
        <dbReference type="ChEBI" id="CHEBI:18420"/>
    </cofactor>
</comment>
<dbReference type="SUPFAM" id="SSF56784">
    <property type="entry name" value="HAD-like"/>
    <property type="match status" value="1"/>
</dbReference>
<keyword evidence="2" id="KW-0479">Metal-binding</keyword>
<dbReference type="GO" id="GO:0046872">
    <property type="term" value="F:metal ion binding"/>
    <property type="evidence" value="ECO:0007669"/>
    <property type="project" value="UniProtKB-KW"/>
</dbReference>
<evidence type="ECO:0000256" key="3">
    <source>
        <dbReference type="ARBA" id="ARBA00022842"/>
    </source>
</evidence>
<dbReference type="EMBL" id="QGNW01000071">
    <property type="protein sequence ID" value="RVX02310.1"/>
    <property type="molecule type" value="Genomic_DNA"/>
</dbReference>
<evidence type="ECO:0000256" key="4">
    <source>
        <dbReference type="ARBA" id="ARBA00023277"/>
    </source>
</evidence>
<dbReference type="PANTHER" id="PTHR46193">
    <property type="entry name" value="6-PHOSPHOGLUCONATE PHOSPHATASE"/>
    <property type="match status" value="1"/>
</dbReference>
<keyword evidence="5" id="KW-0732">Signal</keyword>
<evidence type="ECO:0000256" key="1">
    <source>
        <dbReference type="ARBA" id="ARBA00001946"/>
    </source>
</evidence>
<dbReference type="PANTHER" id="PTHR46193:SF18">
    <property type="entry name" value="HEXITOL PHOSPHATASE B"/>
    <property type="match status" value="1"/>
</dbReference>
<proteinExistence type="predicted"/>
<accession>A0A438J033</accession>
<protein>
    <submittedName>
        <fullName evidence="6">Haloacid dehalogenase-like hydrolase domain-containing protein Sgpp</fullName>
    </submittedName>
</protein>
<dbReference type="InterPro" id="IPR023198">
    <property type="entry name" value="PGP-like_dom2"/>
</dbReference>
<dbReference type="InterPro" id="IPR036412">
    <property type="entry name" value="HAD-like_sf"/>
</dbReference>
<name>A0A438J033_VITVI</name>
<dbReference type="GO" id="GO:0016787">
    <property type="term" value="F:hydrolase activity"/>
    <property type="evidence" value="ECO:0007669"/>
    <property type="project" value="UniProtKB-KW"/>
</dbReference>
<keyword evidence="3" id="KW-0460">Magnesium</keyword>
<gene>
    <name evidence="6" type="primary">SGPP_6</name>
    <name evidence="6" type="ORF">CK203_028346</name>
</gene>
<dbReference type="InterPro" id="IPR051600">
    <property type="entry name" value="Beta-PGM-like"/>
</dbReference>
<dbReference type="AlphaFoldDB" id="A0A438J033"/>
<organism evidence="6 7">
    <name type="scientific">Vitis vinifera</name>
    <name type="common">Grape</name>
    <dbReference type="NCBI Taxonomy" id="29760"/>
    <lineage>
        <taxon>Eukaryota</taxon>
        <taxon>Viridiplantae</taxon>
        <taxon>Streptophyta</taxon>
        <taxon>Embryophyta</taxon>
        <taxon>Tracheophyta</taxon>
        <taxon>Spermatophyta</taxon>
        <taxon>Magnoliopsida</taxon>
        <taxon>eudicotyledons</taxon>
        <taxon>Gunneridae</taxon>
        <taxon>Pentapetalae</taxon>
        <taxon>rosids</taxon>
        <taxon>Vitales</taxon>
        <taxon>Vitaceae</taxon>
        <taxon>Viteae</taxon>
        <taxon>Vitis</taxon>
    </lineage>
</organism>
<comment type="caution">
    <text evidence="6">The sequence shown here is derived from an EMBL/GenBank/DDBJ whole genome shotgun (WGS) entry which is preliminary data.</text>
</comment>
<dbReference type="Gene3D" id="1.10.150.240">
    <property type="entry name" value="Putative phosphatase, domain 2"/>
    <property type="match status" value="1"/>
</dbReference>
<evidence type="ECO:0000313" key="7">
    <source>
        <dbReference type="Proteomes" id="UP000288805"/>
    </source>
</evidence>
<keyword evidence="4" id="KW-0119">Carbohydrate metabolism</keyword>
<feature type="signal peptide" evidence="5">
    <location>
        <begin position="1"/>
        <end position="23"/>
    </location>
</feature>